<accession>A0A151JZW3</accession>
<keyword evidence="3" id="KW-1185">Reference proteome</keyword>
<evidence type="ECO:0000256" key="1">
    <source>
        <dbReference type="SAM" id="MobiDB-lite"/>
    </source>
</evidence>
<reference evidence="2 3" key="1">
    <citation type="submission" date="2016-03" db="EMBL/GenBank/DDBJ databases">
        <title>Trachymyrmex septentrionalis WGS genome.</title>
        <authorList>
            <person name="Nygaard S."/>
            <person name="Hu H."/>
            <person name="Boomsma J."/>
            <person name="Zhang G."/>
        </authorList>
    </citation>
    <scope>NUCLEOTIDE SEQUENCE [LARGE SCALE GENOMIC DNA]</scope>
    <source>
        <strain evidence="2">Tsep2-gDNA-1</strain>
        <tissue evidence="2">Whole body</tissue>
    </source>
</reference>
<feature type="compositionally biased region" description="Polar residues" evidence="1">
    <location>
        <begin position="1"/>
        <end position="10"/>
    </location>
</feature>
<dbReference type="EMBL" id="KQ981374">
    <property type="protein sequence ID" value="KYN42422.1"/>
    <property type="molecule type" value="Genomic_DNA"/>
</dbReference>
<gene>
    <name evidence="2" type="ORF">ALC56_03182</name>
</gene>
<proteinExistence type="predicted"/>
<organism evidence="2 3">
    <name type="scientific">Trachymyrmex septentrionalis</name>
    <dbReference type="NCBI Taxonomy" id="34720"/>
    <lineage>
        <taxon>Eukaryota</taxon>
        <taxon>Metazoa</taxon>
        <taxon>Ecdysozoa</taxon>
        <taxon>Arthropoda</taxon>
        <taxon>Hexapoda</taxon>
        <taxon>Insecta</taxon>
        <taxon>Pterygota</taxon>
        <taxon>Neoptera</taxon>
        <taxon>Endopterygota</taxon>
        <taxon>Hymenoptera</taxon>
        <taxon>Apocrita</taxon>
        <taxon>Aculeata</taxon>
        <taxon>Formicoidea</taxon>
        <taxon>Formicidae</taxon>
        <taxon>Myrmicinae</taxon>
        <taxon>Trachymyrmex</taxon>
    </lineage>
</organism>
<feature type="compositionally biased region" description="Basic and acidic residues" evidence="1">
    <location>
        <begin position="37"/>
        <end position="51"/>
    </location>
</feature>
<sequence length="70" mass="7508">MYDCTSQANWSAKFADSDGGDGGGGVAGGRIPSHVAQRGERFRWRGGRERPPPPPPRGLKRNFVAGLRDA</sequence>
<dbReference type="Proteomes" id="UP000078541">
    <property type="component" value="Unassembled WGS sequence"/>
</dbReference>
<feature type="region of interest" description="Disordered" evidence="1">
    <location>
        <begin position="1"/>
        <end position="70"/>
    </location>
</feature>
<dbReference type="AlphaFoldDB" id="A0A151JZW3"/>
<protein>
    <submittedName>
        <fullName evidence="2">Uncharacterized protein</fullName>
    </submittedName>
</protein>
<evidence type="ECO:0000313" key="2">
    <source>
        <dbReference type="EMBL" id="KYN42422.1"/>
    </source>
</evidence>
<name>A0A151JZW3_9HYME</name>
<evidence type="ECO:0000313" key="3">
    <source>
        <dbReference type="Proteomes" id="UP000078541"/>
    </source>
</evidence>